<dbReference type="Gene3D" id="1.10.150.50">
    <property type="entry name" value="Transcription Factor, Ets-1"/>
    <property type="match status" value="1"/>
</dbReference>
<evidence type="ECO:0000256" key="5">
    <source>
        <dbReference type="ARBA" id="ARBA00041499"/>
    </source>
</evidence>
<accession>A0A3M7RY94</accession>
<evidence type="ECO:0000256" key="1">
    <source>
        <dbReference type="ARBA" id="ARBA00005375"/>
    </source>
</evidence>
<dbReference type="SUPFAM" id="SSF47769">
    <property type="entry name" value="SAM/Pointed domain"/>
    <property type="match status" value="1"/>
</dbReference>
<dbReference type="OrthoDB" id="10257284at2759"/>
<feature type="domain" description="SAM" evidence="6">
    <location>
        <begin position="456"/>
        <end position="521"/>
    </location>
</feature>
<dbReference type="PROSITE" id="PS50105">
    <property type="entry name" value="SAM_DOMAIN"/>
    <property type="match status" value="1"/>
</dbReference>
<name>A0A3M7RY94_BRAPC</name>
<dbReference type="PANTHER" id="PTHR11567">
    <property type="entry name" value="ACID PHOSPHATASE-RELATED"/>
    <property type="match status" value="1"/>
</dbReference>
<dbReference type="InterPro" id="IPR050645">
    <property type="entry name" value="Histidine_acid_phosphatase"/>
</dbReference>
<reference evidence="7 8" key="1">
    <citation type="journal article" date="2018" name="Sci. Rep.">
        <title>Genomic signatures of local adaptation to the degree of environmental predictability in rotifers.</title>
        <authorList>
            <person name="Franch-Gras L."/>
            <person name="Hahn C."/>
            <person name="Garcia-Roger E.M."/>
            <person name="Carmona M.J."/>
            <person name="Serra M."/>
            <person name="Gomez A."/>
        </authorList>
    </citation>
    <scope>NUCLEOTIDE SEQUENCE [LARGE SCALE GENOMIC DNA]</scope>
    <source>
        <strain evidence="7">HYR1</strain>
    </source>
</reference>
<evidence type="ECO:0000259" key="6">
    <source>
        <dbReference type="PROSITE" id="PS50105"/>
    </source>
</evidence>
<dbReference type="AlphaFoldDB" id="A0A3M7RY94"/>
<dbReference type="GO" id="GO:0016791">
    <property type="term" value="F:phosphatase activity"/>
    <property type="evidence" value="ECO:0007669"/>
    <property type="project" value="TreeGrafter"/>
</dbReference>
<dbReference type="PANTHER" id="PTHR11567:SF110">
    <property type="entry name" value="2-PHOSPHOXYLOSE PHOSPHATASE 1"/>
    <property type="match status" value="1"/>
</dbReference>
<dbReference type="InterPro" id="IPR013761">
    <property type="entry name" value="SAM/pointed_sf"/>
</dbReference>
<comment type="similarity">
    <text evidence="1">Belongs to the histidine acid phosphatase family.</text>
</comment>
<dbReference type="Gene3D" id="3.40.50.1240">
    <property type="entry name" value="Phosphoglycerate mutase-like"/>
    <property type="match status" value="1"/>
</dbReference>
<dbReference type="Pfam" id="PF00536">
    <property type="entry name" value="SAM_1"/>
    <property type="match status" value="1"/>
</dbReference>
<keyword evidence="8" id="KW-1185">Reference proteome</keyword>
<organism evidence="7 8">
    <name type="scientific">Brachionus plicatilis</name>
    <name type="common">Marine rotifer</name>
    <name type="synonym">Brachionus muelleri</name>
    <dbReference type="NCBI Taxonomy" id="10195"/>
    <lineage>
        <taxon>Eukaryota</taxon>
        <taxon>Metazoa</taxon>
        <taxon>Spiralia</taxon>
        <taxon>Gnathifera</taxon>
        <taxon>Rotifera</taxon>
        <taxon>Eurotatoria</taxon>
        <taxon>Monogononta</taxon>
        <taxon>Pseudotrocha</taxon>
        <taxon>Ploima</taxon>
        <taxon>Brachionidae</taxon>
        <taxon>Brachionus</taxon>
    </lineage>
</organism>
<comment type="caution">
    <text evidence="7">The sequence shown here is derived from an EMBL/GenBank/DDBJ whole genome shotgun (WGS) entry which is preliminary data.</text>
</comment>
<comment type="catalytic activity">
    <reaction evidence="3">
        <text>3-O-[beta-D-GlcA-(1-&gt;3)-beta-D-Gal-(1-&gt;3)-beta-D-Gal-(1-&gt;4)-beta-D-2-O-P-Xyl]-L-seryl-[protein] + H2O = 3-O-(beta-D-GlcA-(1-&gt;3)-beta-D-Gal-(1-&gt;3)-beta-D-Gal-(1-&gt;4)-beta-D-Xyl)-L-seryl-[protein] + phosphate</text>
        <dbReference type="Rhea" id="RHEA:56512"/>
        <dbReference type="Rhea" id="RHEA-COMP:12573"/>
        <dbReference type="Rhea" id="RHEA-COMP:14559"/>
        <dbReference type="ChEBI" id="CHEBI:15377"/>
        <dbReference type="ChEBI" id="CHEBI:43474"/>
        <dbReference type="ChEBI" id="CHEBI:132093"/>
        <dbReference type="ChEBI" id="CHEBI:140495"/>
    </reaction>
</comment>
<evidence type="ECO:0000313" key="8">
    <source>
        <dbReference type="Proteomes" id="UP000276133"/>
    </source>
</evidence>
<dbReference type="EMBL" id="REGN01002370">
    <property type="protein sequence ID" value="RNA28544.1"/>
    <property type="molecule type" value="Genomic_DNA"/>
</dbReference>
<dbReference type="InterPro" id="IPR000560">
    <property type="entry name" value="His_Pase_clade-2"/>
</dbReference>
<dbReference type="InterPro" id="IPR033379">
    <property type="entry name" value="Acid_Pase_AS"/>
</dbReference>
<dbReference type="STRING" id="10195.A0A3M7RY94"/>
<keyword evidence="2 7" id="KW-0378">Hydrolase</keyword>
<evidence type="ECO:0000313" key="7">
    <source>
        <dbReference type="EMBL" id="RNA28544.1"/>
    </source>
</evidence>
<evidence type="ECO:0000256" key="3">
    <source>
        <dbReference type="ARBA" id="ARBA00036311"/>
    </source>
</evidence>
<protein>
    <recommendedName>
        <fullName evidence="4">2-phosphoxylose phosphatase 1</fullName>
    </recommendedName>
    <alternativeName>
        <fullName evidence="5">Acid phosphatase-like protein 2</fullName>
    </alternativeName>
</protein>
<dbReference type="SUPFAM" id="SSF53254">
    <property type="entry name" value="Phosphoglycerate mutase-like"/>
    <property type="match status" value="1"/>
</dbReference>
<dbReference type="CDD" id="cd09509">
    <property type="entry name" value="SAM_Polycomb"/>
    <property type="match status" value="1"/>
</dbReference>
<dbReference type="InterPro" id="IPR029033">
    <property type="entry name" value="His_PPase_superfam"/>
</dbReference>
<dbReference type="SMART" id="SM00454">
    <property type="entry name" value="SAM"/>
    <property type="match status" value="1"/>
</dbReference>
<gene>
    <name evidence="7" type="ORF">BpHYR1_019926</name>
</gene>
<dbReference type="InterPro" id="IPR001660">
    <property type="entry name" value="SAM"/>
</dbReference>
<dbReference type="CDD" id="cd07061">
    <property type="entry name" value="HP_HAP_like"/>
    <property type="match status" value="1"/>
</dbReference>
<dbReference type="Pfam" id="PF00328">
    <property type="entry name" value="His_Phos_2"/>
    <property type="match status" value="1"/>
</dbReference>
<dbReference type="PROSITE" id="PS00616">
    <property type="entry name" value="HIS_ACID_PHOSPHAT_1"/>
    <property type="match status" value="1"/>
</dbReference>
<evidence type="ECO:0000256" key="2">
    <source>
        <dbReference type="ARBA" id="ARBA00022801"/>
    </source>
</evidence>
<dbReference type="Proteomes" id="UP000276133">
    <property type="component" value="Unassembled WGS sequence"/>
</dbReference>
<evidence type="ECO:0000256" key="4">
    <source>
        <dbReference type="ARBA" id="ARBA00040357"/>
    </source>
</evidence>
<proteinExistence type="inferred from homology"/>
<sequence length="544" mass="63273">MRIFSYFYNLKRTSRRIENPLRSILQWNHLRYNKSSFLFKLLGLSTVAILTLKLAHQESYAKSNNVSDEKLISVIMITRHGARTPLKIVSKLDEVEYPSDLLLPFVKAKYKLKHLDGSDFDHDVLSYYDELNLRNVLKGGIGRGQLTKVGEEQMFNLGRRVRRRYIDDLKFLDPNYHPDELYTRSTHYRRTINSAKSVLAGIFLESPNIDRNDPFLINVQVLHEEVLFPNAINCSYFAEMFKFVETLSLYSQNADYIKNLIHLNEVIRGSSEIENGKNISFTAFMDDMRARQVHGLHVPNDLEEFISTCDKYAAMELTAETRHNIKISCGRLLSLFKENLVASYEKDSSKKKVESPKFRYYSAHDSTLNALLVAFGMIDEYKSWPPFGADITIELWKKLDDSEILPKNYFVRIYYCGKRVVLPECPDKECDLEYFFKILDRNSVDKHGYDLLLNEWTIDNVVEFIRSLGDYFTSHIESFKHHEIDGKALLLLSTDILMKYMGFKLGPALKLNNYLDNLRVSQAQTIYPISLQNQSNLKSEKNLL</sequence>